<organism evidence="1 2">
    <name type="scientific">Splendidivirga corallicola</name>
    <dbReference type="NCBI Taxonomy" id="3051826"/>
    <lineage>
        <taxon>Bacteria</taxon>
        <taxon>Pseudomonadati</taxon>
        <taxon>Bacteroidota</taxon>
        <taxon>Cytophagia</taxon>
        <taxon>Cytophagales</taxon>
        <taxon>Splendidivirgaceae</taxon>
        <taxon>Splendidivirga</taxon>
    </lineage>
</organism>
<dbReference type="EMBL" id="JAUJEA010000006">
    <property type="protein sequence ID" value="MDN5203207.1"/>
    <property type="molecule type" value="Genomic_DNA"/>
</dbReference>
<reference evidence="1" key="1">
    <citation type="submission" date="2023-06" db="EMBL/GenBank/DDBJ databases">
        <title>Genomic of Parafulvivirga corallium.</title>
        <authorList>
            <person name="Wang G."/>
        </authorList>
    </citation>
    <scope>NUCLEOTIDE SEQUENCE</scope>
    <source>
        <strain evidence="1">BMA10</strain>
    </source>
</reference>
<keyword evidence="2" id="KW-1185">Reference proteome</keyword>
<evidence type="ECO:0000313" key="2">
    <source>
        <dbReference type="Proteomes" id="UP001172082"/>
    </source>
</evidence>
<sequence>MFYLATFKKTIKKDISYPGISTETFNKLLDIHPLVFLKENNTDPSQELTLLFYDEISEELFKQGAKI</sequence>
<accession>A0ABT8KT89</accession>
<dbReference type="Proteomes" id="UP001172082">
    <property type="component" value="Unassembled WGS sequence"/>
</dbReference>
<gene>
    <name evidence="1" type="ORF">QQ008_17590</name>
</gene>
<name>A0ABT8KT89_9BACT</name>
<evidence type="ECO:0000313" key="1">
    <source>
        <dbReference type="EMBL" id="MDN5203207.1"/>
    </source>
</evidence>
<proteinExistence type="predicted"/>
<protein>
    <submittedName>
        <fullName evidence="1">Uncharacterized protein</fullName>
    </submittedName>
</protein>
<dbReference type="RefSeq" id="WP_346753228.1">
    <property type="nucleotide sequence ID" value="NZ_JAUJEA010000006.1"/>
</dbReference>
<comment type="caution">
    <text evidence="1">The sequence shown here is derived from an EMBL/GenBank/DDBJ whole genome shotgun (WGS) entry which is preliminary data.</text>
</comment>